<sequence>MRPYVALLIGAPGGGKGTIGKYIVRDFDFRHVSTGDLLRQNIAMESPAGKEAAHFIARGRLVPDLIIIELVATELRRGAQRLLLDGFPRTAPQAASLDASTPVAAAINLDIPHAVIVERLGNRWIHGPSGRTYSYDFSPPKVRGIDDETGDLLIQREDDEPSTVEARLRTYREQTRPVVDHYRKRGILASFEGTESKVIYDAVKRFLDSDIRRHAAQP</sequence>
<dbReference type="EMBL" id="JAQMWT010000316">
    <property type="protein sequence ID" value="KAJ8605354.1"/>
    <property type="molecule type" value="Genomic_DNA"/>
</dbReference>
<gene>
    <name evidence="7" type="ORF">CTAYLR_002338</name>
</gene>
<comment type="similarity">
    <text evidence="1 5">Belongs to the adenylate kinase family.</text>
</comment>
<dbReference type="PANTHER" id="PTHR23359">
    <property type="entry name" value="NUCLEOTIDE KINASE"/>
    <property type="match status" value="1"/>
</dbReference>
<dbReference type="AlphaFoldDB" id="A0AAD7XK04"/>
<dbReference type="FunFam" id="3.40.50.300:FF:000106">
    <property type="entry name" value="Adenylate kinase mitochondrial"/>
    <property type="match status" value="1"/>
</dbReference>
<dbReference type="SUPFAM" id="SSF52540">
    <property type="entry name" value="P-loop containing nucleoside triphosphate hydrolases"/>
    <property type="match status" value="1"/>
</dbReference>
<reference evidence="7" key="1">
    <citation type="submission" date="2023-01" db="EMBL/GenBank/DDBJ databases">
        <title>Metagenome sequencing of chrysophaentin producing Chrysophaeum taylorii.</title>
        <authorList>
            <person name="Davison J."/>
            <person name="Bewley C."/>
        </authorList>
    </citation>
    <scope>NUCLEOTIDE SEQUENCE</scope>
    <source>
        <strain evidence="7">NIES-1699</strain>
    </source>
</reference>
<feature type="domain" description="Adenylate kinase active site lid" evidence="6">
    <location>
        <begin position="123"/>
        <end position="158"/>
    </location>
</feature>
<evidence type="ECO:0000256" key="2">
    <source>
        <dbReference type="ARBA" id="ARBA00022679"/>
    </source>
</evidence>
<organism evidence="7 8">
    <name type="scientific">Chrysophaeum taylorii</name>
    <dbReference type="NCBI Taxonomy" id="2483200"/>
    <lineage>
        <taxon>Eukaryota</taxon>
        <taxon>Sar</taxon>
        <taxon>Stramenopiles</taxon>
        <taxon>Ochrophyta</taxon>
        <taxon>Pelagophyceae</taxon>
        <taxon>Pelagomonadales</taxon>
        <taxon>Pelagomonadaceae</taxon>
        <taxon>Chrysophaeum</taxon>
    </lineage>
</organism>
<dbReference type="NCBIfam" id="TIGR01351">
    <property type="entry name" value="adk"/>
    <property type="match status" value="1"/>
</dbReference>
<dbReference type="InterPro" id="IPR033690">
    <property type="entry name" value="Adenylat_kinase_CS"/>
</dbReference>
<dbReference type="SUPFAM" id="SSF57774">
    <property type="entry name" value="Microbial and mitochondrial ADK, insert 'zinc finger' domain"/>
    <property type="match status" value="1"/>
</dbReference>
<evidence type="ECO:0000259" key="6">
    <source>
        <dbReference type="Pfam" id="PF05191"/>
    </source>
</evidence>
<keyword evidence="3" id="KW-0547">Nucleotide-binding</keyword>
<accession>A0AAD7XK04</accession>
<dbReference type="InterPro" id="IPR036193">
    <property type="entry name" value="ADK_active_lid_dom_sf"/>
</dbReference>
<evidence type="ECO:0000256" key="1">
    <source>
        <dbReference type="ARBA" id="ARBA00007220"/>
    </source>
</evidence>
<keyword evidence="4 5" id="KW-0418">Kinase</keyword>
<evidence type="ECO:0000313" key="8">
    <source>
        <dbReference type="Proteomes" id="UP001230188"/>
    </source>
</evidence>
<evidence type="ECO:0000313" key="7">
    <source>
        <dbReference type="EMBL" id="KAJ8605354.1"/>
    </source>
</evidence>
<proteinExistence type="inferred from homology"/>
<dbReference type="Gene3D" id="3.40.50.300">
    <property type="entry name" value="P-loop containing nucleotide triphosphate hydrolases"/>
    <property type="match status" value="1"/>
</dbReference>
<evidence type="ECO:0000256" key="5">
    <source>
        <dbReference type="RuleBase" id="RU003330"/>
    </source>
</evidence>
<dbReference type="Pfam" id="PF00406">
    <property type="entry name" value="ADK"/>
    <property type="match status" value="1"/>
</dbReference>
<keyword evidence="8" id="KW-1185">Reference proteome</keyword>
<protein>
    <recommendedName>
        <fullName evidence="6">Adenylate kinase active site lid domain-containing protein</fullName>
    </recommendedName>
</protein>
<dbReference type="InterPro" id="IPR006259">
    <property type="entry name" value="Adenyl_kin_sub"/>
</dbReference>
<dbReference type="HAMAP" id="MF_00235">
    <property type="entry name" value="Adenylate_kinase_Adk"/>
    <property type="match status" value="1"/>
</dbReference>
<name>A0AAD7XK04_9STRA</name>
<dbReference type="CDD" id="cd01428">
    <property type="entry name" value="ADK"/>
    <property type="match status" value="1"/>
</dbReference>
<dbReference type="PROSITE" id="PS00113">
    <property type="entry name" value="ADENYLATE_KINASE"/>
    <property type="match status" value="1"/>
</dbReference>
<dbReference type="InterPro" id="IPR000850">
    <property type="entry name" value="Adenylat/UMP-CMP_kin"/>
</dbReference>
<dbReference type="PRINTS" id="PR00094">
    <property type="entry name" value="ADENYLTKNASE"/>
</dbReference>
<dbReference type="Pfam" id="PF05191">
    <property type="entry name" value="ADK_lid"/>
    <property type="match status" value="1"/>
</dbReference>
<dbReference type="GO" id="GO:0004017">
    <property type="term" value="F:AMP kinase activity"/>
    <property type="evidence" value="ECO:0007669"/>
    <property type="project" value="InterPro"/>
</dbReference>
<evidence type="ECO:0000256" key="4">
    <source>
        <dbReference type="ARBA" id="ARBA00022777"/>
    </source>
</evidence>
<dbReference type="InterPro" id="IPR027417">
    <property type="entry name" value="P-loop_NTPase"/>
</dbReference>
<dbReference type="InterPro" id="IPR007862">
    <property type="entry name" value="Adenylate_kinase_lid-dom"/>
</dbReference>
<dbReference type="GO" id="GO:0005524">
    <property type="term" value="F:ATP binding"/>
    <property type="evidence" value="ECO:0007669"/>
    <property type="project" value="InterPro"/>
</dbReference>
<keyword evidence="2 5" id="KW-0808">Transferase</keyword>
<dbReference type="Proteomes" id="UP001230188">
    <property type="component" value="Unassembled WGS sequence"/>
</dbReference>
<comment type="caution">
    <text evidence="7">The sequence shown here is derived from an EMBL/GenBank/DDBJ whole genome shotgun (WGS) entry which is preliminary data.</text>
</comment>
<evidence type="ECO:0000256" key="3">
    <source>
        <dbReference type="ARBA" id="ARBA00022741"/>
    </source>
</evidence>